<dbReference type="Proteomes" id="UP000657372">
    <property type="component" value="Unassembled WGS sequence"/>
</dbReference>
<proteinExistence type="predicted"/>
<comment type="caution">
    <text evidence="3">The sequence shown here is derived from an EMBL/GenBank/DDBJ whole genome shotgun (WGS) entry which is preliminary data.</text>
</comment>
<feature type="compositionally biased region" description="Basic and acidic residues" evidence="1">
    <location>
        <begin position="1"/>
        <end position="14"/>
    </location>
</feature>
<evidence type="ECO:0000256" key="1">
    <source>
        <dbReference type="SAM" id="MobiDB-lite"/>
    </source>
</evidence>
<dbReference type="RefSeq" id="WP_195876526.1">
    <property type="nucleotide sequence ID" value="NZ_JADOEL010000020.1"/>
</dbReference>
<dbReference type="EMBL" id="JADOEL010000020">
    <property type="protein sequence ID" value="MBF8179491.1"/>
    <property type="molecule type" value="Genomic_DNA"/>
</dbReference>
<keyword evidence="2" id="KW-0812">Transmembrane</keyword>
<feature type="region of interest" description="Disordered" evidence="1">
    <location>
        <begin position="1"/>
        <end position="22"/>
    </location>
</feature>
<evidence type="ECO:0000256" key="2">
    <source>
        <dbReference type="SAM" id="Phobius"/>
    </source>
</evidence>
<evidence type="ECO:0000313" key="4">
    <source>
        <dbReference type="Proteomes" id="UP000657372"/>
    </source>
</evidence>
<feature type="transmembrane region" description="Helical" evidence="2">
    <location>
        <begin position="28"/>
        <end position="50"/>
    </location>
</feature>
<reference evidence="3 4" key="1">
    <citation type="submission" date="2020-11" db="EMBL/GenBank/DDBJ databases">
        <title>WGS of Herminiimonas contaminans strain Marseille-Q4544 isolated from planarians Schmidtea mediterranea.</title>
        <authorList>
            <person name="Kangale L."/>
        </authorList>
    </citation>
    <scope>NUCLEOTIDE SEQUENCE [LARGE SCALE GENOMIC DNA]</scope>
    <source>
        <strain evidence="3 4">Marseille-Q4544</strain>
    </source>
</reference>
<evidence type="ECO:0000313" key="3">
    <source>
        <dbReference type="EMBL" id="MBF8179491.1"/>
    </source>
</evidence>
<keyword evidence="2" id="KW-0472">Membrane</keyword>
<accession>A0ABS0EXE9</accession>
<sequence>MQESDKNPMQHPEEQATGADGNPKFGRLLIVLACGVLIVVGLTFGSLAYYTS</sequence>
<organism evidence="3 4">
    <name type="scientific">Herminiimonas contaminans</name>
    <dbReference type="NCBI Taxonomy" id="1111140"/>
    <lineage>
        <taxon>Bacteria</taxon>
        <taxon>Pseudomonadati</taxon>
        <taxon>Pseudomonadota</taxon>
        <taxon>Betaproteobacteria</taxon>
        <taxon>Burkholderiales</taxon>
        <taxon>Oxalobacteraceae</taxon>
        <taxon>Herminiimonas</taxon>
    </lineage>
</organism>
<keyword evidence="4" id="KW-1185">Reference proteome</keyword>
<gene>
    <name evidence="3" type="ORF">IXC47_17545</name>
</gene>
<keyword evidence="2" id="KW-1133">Transmembrane helix</keyword>
<name>A0ABS0EXE9_9BURK</name>
<protein>
    <submittedName>
        <fullName evidence="3">Uncharacterized protein</fullName>
    </submittedName>
</protein>